<reference evidence="2" key="1">
    <citation type="submission" date="2014-11" db="EMBL/GenBank/DDBJ databases">
        <authorList>
            <person name="Amaro Gonzalez C."/>
        </authorList>
    </citation>
    <scope>NUCLEOTIDE SEQUENCE</scope>
</reference>
<evidence type="ECO:0000256" key="1">
    <source>
        <dbReference type="SAM" id="Phobius"/>
    </source>
</evidence>
<organism evidence="2">
    <name type="scientific">Anguilla anguilla</name>
    <name type="common">European freshwater eel</name>
    <name type="synonym">Muraena anguilla</name>
    <dbReference type="NCBI Taxonomy" id="7936"/>
    <lineage>
        <taxon>Eukaryota</taxon>
        <taxon>Metazoa</taxon>
        <taxon>Chordata</taxon>
        <taxon>Craniata</taxon>
        <taxon>Vertebrata</taxon>
        <taxon>Euteleostomi</taxon>
        <taxon>Actinopterygii</taxon>
        <taxon>Neopterygii</taxon>
        <taxon>Teleostei</taxon>
        <taxon>Anguilliformes</taxon>
        <taxon>Anguillidae</taxon>
        <taxon>Anguilla</taxon>
    </lineage>
</organism>
<proteinExistence type="predicted"/>
<protein>
    <submittedName>
        <fullName evidence="2">Uncharacterized protein</fullName>
    </submittedName>
</protein>
<accession>A0A0E9VV13</accession>
<feature type="transmembrane region" description="Helical" evidence="1">
    <location>
        <begin position="6"/>
        <end position="28"/>
    </location>
</feature>
<keyword evidence="1" id="KW-0472">Membrane</keyword>
<keyword evidence="1" id="KW-1133">Transmembrane helix</keyword>
<keyword evidence="1" id="KW-0812">Transmembrane</keyword>
<dbReference type="EMBL" id="GBXM01027454">
    <property type="protein sequence ID" value="JAH81123.1"/>
    <property type="molecule type" value="Transcribed_RNA"/>
</dbReference>
<reference evidence="2" key="2">
    <citation type="journal article" date="2015" name="Fish Shellfish Immunol.">
        <title>Early steps in the European eel (Anguilla anguilla)-Vibrio vulnificus interaction in the gills: Role of the RtxA13 toxin.</title>
        <authorList>
            <person name="Callol A."/>
            <person name="Pajuelo D."/>
            <person name="Ebbesson L."/>
            <person name="Teles M."/>
            <person name="MacKenzie S."/>
            <person name="Amaro C."/>
        </authorList>
    </citation>
    <scope>NUCLEOTIDE SEQUENCE</scope>
</reference>
<evidence type="ECO:0000313" key="2">
    <source>
        <dbReference type="EMBL" id="JAH81123.1"/>
    </source>
</evidence>
<sequence>MLIYHSYYTVIYIVFVLFFFTLVVSNALEA</sequence>
<name>A0A0E9VV13_ANGAN</name>
<dbReference type="AlphaFoldDB" id="A0A0E9VV13"/>